<evidence type="ECO:0000313" key="1">
    <source>
        <dbReference type="EMBL" id="CAG8722535.1"/>
    </source>
</evidence>
<proteinExistence type="predicted"/>
<dbReference type="AlphaFoldDB" id="A0A9N9I5G3"/>
<gene>
    <name evidence="1" type="ORF">FMOSSE_LOCUS15099</name>
</gene>
<organism evidence="1 2">
    <name type="scientific">Funneliformis mosseae</name>
    <name type="common">Endomycorrhizal fungus</name>
    <name type="synonym">Glomus mosseae</name>
    <dbReference type="NCBI Taxonomy" id="27381"/>
    <lineage>
        <taxon>Eukaryota</taxon>
        <taxon>Fungi</taxon>
        <taxon>Fungi incertae sedis</taxon>
        <taxon>Mucoromycota</taxon>
        <taxon>Glomeromycotina</taxon>
        <taxon>Glomeromycetes</taxon>
        <taxon>Glomerales</taxon>
        <taxon>Glomeraceae</taxon>
        <taxon>Funneliformis</taxon>
    </lineage>
</organism>
<name>A0A9N9I5G3_FUNMO</name>
<sequence>MASGIPFLHQLGFRCTSPTLEKDKEDISSGVPFMTLSDIKMKIKKILKKKSRYLSRIMALIASSEEYVERSHGARSIVAHGPLSNEINQVPHNVIPATQSKPEGKHDKEYHKQIYDLQNQEMNFDKGTDATPGTGSHEQHEIMDKFRLQFEERFLNMKQDGKWKLPSGKYVEDIIYEYARNLSNEDVMNLFDYNDRDFVMTNNILPEPSIDDKLMEHLLRYRKDKSQELRKLVNDGLHISPYDPVKHFHYQYVHQVFSQL</sequence>
<dbReference type="Proteomes" id="UP000789375">
    <property type="component" value="Unassembled WGS sequence"/>
</dbReference>
<accession>A0A9N9I5G3</accession>
<protein>
    <submittedName>
        <fullName evidence="1">4190_t:CDS:1</fullName>
    </submittedName>
</protein>
<reference evidence="1" key="1">
    <citation type="submission" date="2021-06" db="EMBL/GenBank/DDBJ databases">
        <authorList>
            <person name="Kallberg Y."/>
            <person name="Tangrot J."/>
            <person name="Rosling A."/>
        </authorList>
    </citation>
    <scope>NUCLEOTIDE SEQUENCE</scope>
    <source>
        <strain evidence="1">87-6 pot B 2015</strain>
    </source>
</reference>
<evidence type="ECO:0000313" key="2">
    <source>
        <dbReference type="Proteomes" id="UP000789375"/>
    </source>
</evidence>
<keyword evidence="2" id="KW-1185">Reference proteome</keyword>
<feature type="non-terminal residue" evidence="1">
    <location>
        <position position="260"/>
    </location>
</feature>
<comment type="caution">
    <text evidence="1">The sequence shown here is derived from an EMBL/GenBank/DDBJ whole genome shotgun (WGS) entry which is preliminary data.</text>
</comment>
<dbReference type="EMBL" id="CAJVPP010013944">
    <property type="protein sequence ID" value="CAG8722535.1"/>
    <property type="molecule type" value="Genomic_DNA"/>
</dbReference>